<reference evidence="1 2" key="1">
    <citation type="submission" date="2020-02" db="EMBL/GenBank/DDBJ databases">
        <title>Draft genome sequence of Haematococcus lacustris strain NIES-144.</title>
        <authorList>
            <person name="Morimoto D."/>
            <person name="Nakagawa S."/>
            <person name="Yoshida T."/>
            <person name="Sawayama S."/>
        </authorList>
    </citation>
    <scope>NUCLEOTIDE SEQUENCE [LARGE SCALE GENOMIC DNA]</scope>
    <source>
        <strain evidence="1 2">NIES-144</strain>
    </source>
</reference>
<sequence length="176" mass="19386">MPLSKLQEVLVLYNNNRTIHTIEQYRRPAGRNFVVVVGQASFAWAQHNRAPDRETRTVPHTLAAMGSNIHFVWPGPPARDAPIRAGAHTTLLASAQALLHSTSPRLAHQRGMLMSPYLTTSFTNSAALPAEQRQSTKVTAMQTLGAAWAEVSSRFRPPMDPTTVSLTYAKKPVRGH</sequence>
<evidence type="ECO:0000313" key="1">
    <source>
        <dbReference type="EMBL" id="GFH10781.1"/>
    </source>
</evidence>
<evidence type="ECO:0000313" key="2">
    <source>
        <dbReference type="Proteomes" id="UP000485058"/>
    </source>
</evidence>
<protein>
    <submittedName>
        <fullName evidence="1">Uncharacterized protein</fullName>
    </submittedName>
</protein>
<dbReference type="AlphaFoldDB" id="A0A699YMN7"/>
<accession>A0A699YMN7</accession>
<proteinExistence type="predicted"/>
<comment type="caution">
    <text evidence="1">The sequence shown here is derived from an EMBL/GenBank/DDBJ whole genome shotgun (WGS) entry which is preliminary data.</text>
</comment>
<dbReference type="EMBL" id="BLLF01000347">
    <property type="protein sequence ID" value="GFH10781.1"/>
    <property type="molecule type" value="Genomic_DNA"/>
</dbReference>
<dbReference type="Proteomes" id="UP000485058">
    <property type="component" value="Unassembled WGS sequence"/>
</dbReference>
<name>A0A699YMN7_HAELA</name>
<keyword evidence="2" id="KW-1185">Reference proteome</keyword>
<gene>
    <name evidence="1" type="ORF">HaLaN_06157</name>
</gene>
<organism evidence="1 2">
    <name type="scientific">Haematococcus lacustris</name>
    <name type="common">Green alga</name>
    <name type="synonym">Haematococcus pluvialis</name>
    <dbReference type="NCBI Taxonomy" id="44745"/>
    <lineage>
        <taxon>Eukaryota</taxon>
        <taxon>Viridiplantae</taxon>
        <taxon>Chlorophyta</taxon>
        <taxon>core chlorophytes</taxon>
        <taxon>Chlorophyceae</taxon>
        <taxon>CS clade</taxon>
        <taxon>Chlamydomonadales</taxon>
        <taxon>Haematococcaceae</taxon>
        <taxon>Haematococcus</taxon>
    </lineage>
</organism>